<proteinExistence type="inferred from homology"/>
<evidence type="ECO:0000313" key="4">
    <source>
        <dbReference type="Proteomes" id="UP000602076"/>
    </source>
</evidence>
<dbReference type="InterPro" id="IPR043129">
    <property type="entry name" value="ATPase_NBD"/>
</dbReference>
<dbReference type="PANTHER" id="PTHR30005">
    <property type="entry name" value="EXOPOLYPHOSPHATASE"/>
    <property type="match status" value="1"/>
</dbReference>
<dbReference type="Pfam" id="PF02541">
    <property type="entry name" value="Ppx-GppA"/>
    <property type="match status" value="1"/>
</dbReference>
<dbReference type="Gene3D" id="3.30.420.40">
    <property type="match status" value="1"/>
</dbReference>
<organism evidence="3 4">
    <name type="scientific">Peribacillus faecalis</name>
    <dbReference type="NCBI Taxonomy" id="2772559"/>
    <lineage>
        <taxon>Bacteria</taxon>
        <taxon>Bacillati</taxon>
        <taxon>Bacillota</taxon>
        <taxon>Bacilli</taxon>
        <taxon>Bacillales</taxon>
        <taxon>Bacillaceae</taxon>
        <taxon>Peribacillus</taxon>
    </lineage>
</organism>
<comment type="similarity">
    <text evidence="1">Belongs to the GppA/Ppx family.</text>
</comment>
<evidence type="ECO:0000313" key="3">
    <source>
        <dbReference type="EMBL" id="MBD3110457.1"/>
    </source>
</evidence>
<dbReference type="Gene3D" id="3.30.420.150">
    <property type="entry name" value="Exopolyphosphatase. Domain 2"/>
    <property type="match status" value="1"/>
</dbReference>
<evidence type="ECO:0000256" key="1">
    <source>
        <dbReference type="ARBA" id="ARBA00007125"/>
    </source>
</evidence>
<evidence type="ECO:0000259" key="2">
    <source>
        <dbReference type="Pfam" id="PF02541"/>
    </source>
</evidence>
<keyword evidence="4" id="KW-1185">Reference proteome</keyword>
<dbReference type="EMBL" id="JACXSI010000069">
    <property type="protein sequence ID" value="MBD3110457.1"/>
    <property type="molecule type" value="Genomic_DNA"/>
</dbReference>
<dbReference type="AlphaFoldDB" id="A0A927D1E5"/>
<dbReference type="SUPFAM" id="SSF53067">
    <property type="entry name" value="Actin-like ATPase domain"/>
    <property type="match status" value="2"/>
</dbReference>
<dbReference type="InterPro" id="IPR003695">
    <property type="entry name" value="Ppx_GppA_N"/>
</dbReference>
<dbReference type="InterPro" id="IPR050273">
    <property type="entry name" value="GppA/Ppx_hydrolase"/>
</dbReference>
<dbReference type="RefSeq" id="WP_190999986.1">
    <property type="nucleotide sequence ID" value="NZ_JACXSI010000069.1"/>
</dbReference>
<comment type="caution">
    <text evidence="3">The sequence shown here is derived from an EMBL/GenBank/DDBJ whole genome shotgun (WGS) entry which is preliminary data.</text>
</comment>
<dbReference type="CDD" id="cd24052">
    <property type="entry name" value="ASKHA_NBD_HpPPX-GppA-like"/>
    <property type="match status" value="1"/>
</dbReference>
<dbReference type="Proteomes" id="UP000602076">
    <property type="component" value="Unassembled WGS sequence"/>
</dbReference>
<gene>
    <name evidence="3" type="ORF">IEO70_19200</name>
</gene>
<accession>A0A927D1E5</accession>
<protein>
    <submittedName>
        <fullName evidence="3">Phosphatase</fullName>
    </submittedName>
</protein>
<reference evidence="3" key="1">
    <citation type="submission" date="2020-09" db="EMBL/GenBank/DDBJ databases">
        <title>Bacillus faecalis sp. nov., a moderately halophilic bacterium isolated from cow faeces.</title>
        <authorList>
            <person name="Jiang L."/>
            <person name="Lee J."/>
        </authorList>
    </citation>
    <scope>NUCLEOTIDE SEQUENCE</scope>
    <source>
        <strain evidence="3">AGMB 02131</strain>
    </source>
</reference>
<name>A0A927D1E5_9BACI</name>
<dbReference type="PANTHER" id="PTHR30005:SF0">
    <property type="entry name" value="RETROGRADE REGULATION PROTEIN 2"/>
    <property type="match status" value="1"/>
</dbReference>
<feature type="domain" description="Ppx/GppA phosphatase N-terminal" evidence="2">
    <location>
        <begin position="18"/>
        <end position="298"/>
    </location>
</feature>
<sequence>MLYGIIDVGSNTIRLNIYSYNEQQVQSLLHKKTMAGLAGYVTDGYLSVKGMKIACKTLKAYKDILLNFNINNIHVFATASLRNIINTDEVVRTIYEETGLSVDVISGEEEATLGYNGAAVHSNINTGLFIDIGGGSTELVSFEDRKITRAVSLPIGSLSMYSKHVKKLFPKKEEAEAIKQNVLQELHKLGSHYNLQYDGICGVGGTIRAAKKLHDNLFPEQSEQLLQIQNIKTLLEHLHKADKKMLRRVLQTIPDRVHTIMPGLIILQLIAEHYGSQTITVSPTGVREGYLYSKVLKEG</sequence>